<dbReference type="GO" id="GO:0046872">
    <property type="term" value="F:metal ion binding"/>
    <property type="evidence" value="ECO:0007669"/>
    <property type="project" value="UniProtKB-KW"/>
</dbReference>
<dbReference type="InterPro" id="IPR033138">
    <property type="entry name" value="Cu_oxidase_CS"/>
</dbReference>
<name>A0A1J5QR08_9ZZZZ</name>
<dbReference type="AlphaFoldDB" id="A0A1J5QR08"/>
<dbReference type="Gene3D" id="2.60.40.420">
    <property type="entry name" value="Cupredoxins - blue copper proteins"/>
    <property type="match status" value="1"/>
</dbReference>
<comment type="caution">
    <text evidence="5">The sequence shown here is derived from an EMBL/GenBank/DDBJ whole genome shotgun (WGS) entry which is preliminary data.</text>
</comment>
<keyword evidence="3" id="KW-1133">Transmembrane helix</keyword>
<dbReference type="PROSITE" id="PS00079">
    <property type="entry name" value="MULTICOPPER_OXIDASE1"/>
    <property type="match status" value="1"/>
</dbReference>
<keyword evidence="1" id="KW-0479">Metal-binding</keyword>
<evidence type="ECO:0000259" key="4">
    <source>
        <dbReference type="Pfam" id="PF06525"/>
    </source>
</evidence>
<evidence type="ECO:0000256" key="2">
    <source>
        <dbReference type="SAM" id="MobiDB-lite"/>
    </source>
</evidence>
<feature type="transmembrane region" description="Helical" evidence="3">
    <location>
        <begin position="64"/>
        <end position="86"/>
    </location>
</feature>
<sequence>MARTATARGRRGWLIAALAAAVAALLGSVLVASAWAGAFGSGTAARWGIGSGPAGLSGGPSRGVPALPGTVVNVSLVNLGGPMMGLRTMMGGAMRLSADRASVSAGTVSFAVTNFGSVDHELVILPLADNQQVGARPIGPDGKVDEAGSLGEASNTGGQGAGQGIRPGASGWVTLTLAPGHYELVCNLPGHYGAGMYTELTVS</sequence>
<evidence type="ECO:0000256" key="1">
    <source>
        <dbReference type="ARBA" id="ARBA00022723"/>
    </source>
</evidence>
<dbReference type="Pfam" id="PF06525">
    <property type="entry name" value="SoxE"/>
    <property type="match status" value="1"/>
</dbReference>
<reference evidence="5" key="1">
    <citation type="submission" date="2016-10" db="EMBL/GenBank/DDBJ databases">
        <title>Sequence of Gallionella enrichment culture.</title>
        <authorList>
            <person name="Poehlein A."/>
            <person name="Muehling M."/>
            <person name="Daniel R."/>
        </authorList>
    </citation>
    <scope>NUCLEOTIDE SEQUENCE</scope>
</reference>
<evidence type="ECO:0000313" key="5">
    <source>
        <dbReference type="EMBL" id="OIQ86057.1"/>
    </source>
</evidence>
<dbReference type="InterPro" id="IPR008972">
    <property type="entry name" value="Cupredoxin"/>
</dbReference>
<evidence type="ECO:0000256" key="3">
    <source>
        <dbReference type="SAM" id="Phobius"/>
    </source>
</evidence>
<feature type="region of interest" description="Disordered" evidence="2">
    <location>
        <begin position="137"/>
        <end position="165"/>
    </location>
</feature>
<feature type="domain" description="Sulfocyanin-like C-terminal" evidence="4">
    <location>
        <begin position="107"/>
        <end position="203"/>
    </location>
</feature>
<keyword evidence="3" id="KW-0472">Membrane</keyword>
<protein>
    <submittedName>
        <fullName evidence="5">Sulfocyanin (SoxE)</fullName>
    </submittedName>
</protein>
<proteinExistence type="predicted"/>
<accession>A0A1J5QR08</accession>
<dbReference type="InterPro" id="IPR049544">
    <property type="entry name" value="SoxE-like_C"/>
</dbReference>
<keyword evidence="3" id="KW-0812">Transmembrane</keyword>
<dbReference type="PROSITE" id="PS51318">
    <property type="entry name" value="TAT"/>
    <property type="match status" value="1"/>
</dbReference>
<dbReference type="SUPFAM" id="SSF49503">
    <property type="entry name" value="Cupredoxins"/>
    <property type="match status" value="1"/>
</dbReference>
<dbReference type="EMBL" id="MLJW01000503">
    <property type="protein sequence ID" value="OIQ86057.1"/>
    <property type="molecule type" value="Genomic_DNA"/>
</dbReference>
<dbReference type="InterPro" id="IPR006311">
    <property type="entry name" value="TAT_signal"/>
</dbReference>
<gene>
    <name evidence="5" type="ORF">GALL_320990</name>
</gene>
<organism evidence="5">
    <name type="scientific">mine drainage metagenome</name>
    <dbReference type="NCBI Taxonomy" id="410659"/>
    <lineage>
        <taxon>unclassified sequences</taxon>
        <taxon>metagenomes</taxon>
        <taxon>ecological metagenomes</taxon>
    </lineage>
</organism>